<evidence type="ECO:0000256" key="3">
    <source>
        <dbReference type="ARBA" id="ARBA00022605"/>
    </source>
</evidence>
<comment type="pathway">
    <text evidence="1">Amino-acid biosynthesis; L-methionine biosynthesis via salvage pathway; S-methyl-5-thio-alpha-D-ribose 1-phosphate from S-methyl-5'-thioadenosine (hydrolase route): step 1/2.</text>
</comment>
<dbReference type="EMBL" id="JAVAMP010000001">
    <property type="protein sequence ID" value="MDP5273320.1"/>
    <property type="molecule type" value="Genomic_DNA"/>
</dbReference>
<dbReference type="GO" id="GO:0008782">
    <property type="term" value="F:adenosylhomocysteine nucleosidase activity"/>
    <property type="evidence" value="ECO:0007669"/>
    <property type="project" value="UniProtKB-EC"/>
</dbReference>
<accession>A0ABT9IVE3</accession>
<dbReference type="InterPro" id="IPR010049">
    <property type="entry name" value="MTA_SAH_Nsdase"/>
</dbReference>
<keyword evidence="5" id="KW-0486">Methionine biosynthesis</keyword>
<comment type="caution">
    <text evidence="7">The sequence shown here is derived from an EMBL/GenBank/DDBJ whole genome shotgun (WGS) entry which is preliminary data.</text>
</comment>
<organism evidence="7 8">
    <name type="scientific">Chengkuizengella axinellae</name>
    <dbReference type="NCBI Taxonomy" id="3064388"/>
    <lineage>
        <taxon>Bacteria</taxon>
        <taxon>Bacillati</taxon>
        <taxon>Bacillota</taxon>
        <taxon>Bacilli</taxon>
        <taxon>Bacillales</taxon>
        <taxon>Paenibacillaceae</taxon>
        <taxon>Chengkuizengella</taxon>
    </lineage>
</organism>
<keyword evidence="8" id="KW-1185">Reference proteome</keyword>
<protein>
    <recommendedName>
        <fullName evidence="2">adenosylhomocysteine nucleosidase</fullName>
        <ecNumber evidence="2">3.2.2.9</ecNumber>
    </recommendedName>
</protein>
<gene>
    <name evidence="7" type="ORF">Q5Y73_04335</name>
</gene>
<feature type="domain" description="Nucleoside phosphorylase" evidence="6">
    <location>
        <begin position="5"/>
        <end position="231"/>
    </location>
</feature>
<proteinExistence type="predicted"/>
<keyword evidence="7" id="KW-0326">Glycosidase</keyword>
<dbReference type="CDD" id="cd09008">
    <property type="entry name" value="MTAN"/>
    <property type="match status" value="1"/>
</dbReference>
<dbReference type="NCBIfam" id="NF004079">
    <property type="entry name" value="PRK05584.1"/>
    <property type="match status" value="1"/>
</dbReference>
<dbReference type="EC" id="3.2.2.9" evidence="2"/>
<evidence type="ECO:0000256" key="4">
    <source>
        <dbReference type="ARBA" id="ARBA00022801"/>
    </source>
</evidence>
<dbReference type="NCBIfam" id="TIGR01704">
    <property type="entry name" value="MTA_SAH-Nsdase"/>
    <property type="match status" value="1"/>
</dbReference>
<evidence type="ECO:0000313" key="8">
    <source>
        <dbReference type="Proteomes" id="UP001231941"/>
    </source>
</evidence>
<dbReference type="Proteomes" id="UP001231941">
    <property type="component" value="Unassembled WGS sequence"/>
</dbReference>
<keyword evidence="3" id="KW-0028">Amino-acid biosynthesis</keyword>
<evidence type="ECO:0000256" key="1">
    <source>
        <dbReference type="ARBA" id="ARBA00004945"/>
    </source>
</evidence>
<dbReference type="SUPFAM" id="SSF53167">
    <property type="entry name" value="Purine and uridine phosphorylases"/>
    <property type="match status" value="1"/>
</dbReference>
<evidence type="ECO:0000256" key="2">
    <source>
        <dbReference type="ARBA" id="ARBA00011974"/>
    </source>
</evidence>
<evidence type="ECO:0000259" key="6">
    <source>
        <dbReference type="Pfam" id="PF01048"/>
    </source>
</evidence>
<reference evidence="7 8" key="1">
    <citation type="submission" date="2023-08" db="EMBL/GenBank/DDBJ databases">
        <authorList>
            <person name="Park J.-S."/>
        </authorList>
    </citation>
    <scope>NUCLEOTIDE SEQUENCE [LARGE SCALE GENOMIC DNA]</scope>
    <source>
        <strain evidence="7 8">2205SS18-9</strain>
    </source>
</reference>
<dbReference type="RefSeq" id="WP_305990599.1">
    <property type="nucleotide sequence ID" value="NZ_JAVAMP010000001.1"/>
</dbReference>
<dbReference type="InterPro" id="IPR035994">
    <property type="entry name" value="Nucleoside_phosphorylase_sf"/>
</dbReference>
<sequence>MSYRKIGLIGAMDEEIKRFLDHIDDVKTIEKAGIRFYEGFFYDTEVVLCKSGVGKVNAAVCSQILIDHFEINAVIFTGVAGALHPDLQIGDIVISTDCMHHDMDASPLGFSRGTIPYDKTSIFKADDDLIKAAFQASEKSFHNRTRKGRILSGDQFIADREVVQQLHKQMDGDCTEMEGAAVAQVCSMNEVPFVIIRSMSDKADGSADVNFAEFVVQASQHSYQIVEQMLKNINPHQM</sequence>
<evidence type="ECO:0000313" key="7">
    <source>
        <dbReference type="EMBL" id="MDP5273320.1"/>
    </source>
</evidence>
<evidence type="ECO:0000256" key="5">
    <source>
        <dbReference type="ARBA" id="ARBA00023167"/>
    </source>
</evidence>
<keyword evidence="4 7" id="KW-0378">Hydrolase</keyword>
<dbReference type="InterPro" id="IPR000845">
    <property type="entry name" value="Nucleoside_phosphorylase_d"/>
</dbReference>
<dbReference type="PANTHER" id="PTHR46832">
    <property type="entry name" value="5'-METHYLTHIOADENOSINE/S-ADENOSYLHOMOCYSTEINE NUCLEOSIDASE"/>
    <property type="match status" value="1"/>
</dbReference>
<dbReference type="Gene3D" id="3.40.50.1580">
    <property type="entry name" value="Nucleoside phosphorylase domain"/>
    <property type="match status" value="1"/>
</dbReference>
<dbReference type="Pfam" id="PF01048">
    <property type="entry name" value="PNP_UDP_1"/>
    <property type="match status" value="1"/>
</dbReference>
<name>A0ABT9IVE3_9BACL</name>
<dbReference type="PANTHER" id="PTHR46832:SF1">
    <property type="entry name" value="5'-METHYLTHIOADENOSINE_S-ADENOSYLHOMOCYSTEINE NUCLEOSIDASE"/>
    <property type="match status" value="1"/>
</dbReference>